<dbReference type="RefSeq" id="WP_377490020.1">
    <property type="nucleotide sequence ID" value="NZ_JBHUOX010000025.1"/>
</dbReference>
<dbReference type="EMBL" id="JBHUOX010000025">
    <property type="protein sequence ID" value="MFD3003169.1"/>
    <property type="molecule type" value="Genomic_DNA"/>
</dbReference>
<dbReference type="Proteomes" id="UP001597641">
    <property type="component" value="Unassembled WGS sequence"/>
</dbReference>
<proteinExistence type="predicted"/>
<evidence type="ECO:0000313" key="2">
    <source>
        <dbReference type="Proteomes" id="UP001597641"/>
    </source>
</evidence>
<keyword evidence="2" id="KW-1185">Reference proteome</keyword>
<reference evidence="2" key="1">
    <citation type="journal article" date="2019" name="Int. J. Syst. Evol. Microbiol.">
        <title>The Global Catalogue of Microorganisms (GCM) 10K type strain sequencing project: providing services to taxonomists for standard genome sequencing and annotation.</title>
        <authorList>
            <consortium name="The Broad Institute Genomics Platform"/>
            <consortium name="The Broad Institute Genome Sequencing Center for Infectious Disease"/>
            <person name="Wu L."/>
            <person name="Ma J."/>
        </authorList>
    </citation>
    <scope>NUCLEOTIDE SEQUENCE [LARGE SCALE GENOMIC DNA]</scope>
    <source>
        <strain evidence="2">KCTC 23984</strain>
    </source>
</reference>
<evidence type="ECO:0000313" key="1">
    <source>
        <dbReference type="EMBL" id="MFD3003169.1"/>
    </source>
</evidence>
<organism evidence="1 2">
    <name type="scientific">Pontibacter toksunensis</name>
    <dbReference type="NCBI Taxonomy" id="1332631"/>
    <lineage>
        <taxon>Bacteria</taxon>
        <taxon>Pseudomonadati</taxon>
        <taxon>Bacteroidota</taxon>
        <taxon>Cytophagia</taxon>
        <taxon>Cytophagales</taxon>
        <taxon>Hymenobacteraceae</taxon>
        <taxon>Pontibacter</taxon>
    </lineage>
</organism>
<protein>
    <submittedName>
        <fullName evidence="1">TerB family tellurite resistance protein</fullName>
    </submittedName>
</protein>
<gene>
    <name evidence="1" type="ORF">ACFS7Z_22595</name>
</gene>
<comment type="caution">
    <text evidence="1">The sequence shown here is derived from an EMBL/GenBank/DDBJ whole genome shotgun (WGS) entry which is preliminary data.</text>
</comment>
<accession>A0ABW6C3H6</accession>
<sequence>MIANAINSLLTQHIMKSAFYILSFLLLPTLLLNPNLAKAQSEEAQQLLLNVEKLAQLKSILSDMKAGYDIIHEGYGTVKALSEGSFSLHDTFLRSLLEVSPTVRKYKRVADIIDSQRRIVSEYTGAYARFRQGGNFTLAELEYLGSVYGSLSRQSLRHLDELTLILTAGELRMSDEERLSAIDRIFADTNDKLYFLRHFNRQASLLALQRARERNDVKDIQELFQINP</sequence>
<name>A0ABW6C3H6_9BACT</name>